<dbReference type="AlphaFoldDB" id="C5KU76"/>
<accession>C5KU76</accession>
<evidence type="ECO:0000256" key="1">
    <source>
        <dbReference type="ARBA" id="ARBA00004370"/>
    </source>
</evidence>
<dbReference type="GeneID" id="9061106"/>
<proteinExistence type="inferred from homology"/>
<evidence type="ECO:0000256" key="5">
    <source>
        <dbReference type="RuleBase" id="RU003750"/>
    </source>
</evidence>
<dbReference type="GO" id="GO:0016020">
    <property type="term" value="C:membrane"/>
    <property type="evidence" value="ECO:0007669"/>
    <property type="project" value="UniProtKB-SubCell"/>
</dbReference>
<keyword evidence="7" id="KW-1185">Reference proteome</keyword>
<dbReference type="PROSITE" id="PS00379">
    <property type="entry name" value="CDP_ALCOHOL_P_TRANSF"/>
    <property type="match status" value="1"/>
</dbReference>
<evidence type="ECO:0000256" key="4">
    <source>
        <dbReference type="ARBA" id="ARBA00023136"/>
    </source>
</evidence>
<keyword evidence="4" id="KW-0472">Membrane</keyword>
<comment type="similarity">
    <text evidence="2 5">Belongs to the CDP-alcohol phosphatidyltransferase class-I family.</text>
</comment>
<gene>
    <name evidence="6" type="ORF">Pmar_PMAR019225</name>
</gene>
<reference evidence="6 7" key="1">
    <citation type="submission" date="2008-07" db="EMBL/GenBank/DDBJ databases">
        <authorList>
            <person name="El-Sayed N."/>
            <person name="Caler E."/>
            <person name="Inman J."/>
            <person name="Amedeo P."/>
            <person name="Hass B."/>
            <person name="Wortman J."/>
        </authorList>
    </citation>
    <scope>NUCLEOTIDE SEQUENCE [LARGE SCALE GENOMIC DNA]</scope>
    <source>
        <strain evidence="7">ATCC 50983 / TXsc</strain>
    </source>
</reference>
<dbReference type="Pfam" id="PF01066">
    <property type="entry name" value="CDP-OH_P_transf"/>
    <property type="match status" value="1"/>
</dbReference>
<evidence type="ECO:0000256" key="3">
    <source>
        <dbReference type="ARBA" id="ARBA00022679"/>
    </source>
</evidence>
<dbReference type="InterPro" id="IPR014472">
    <property type="entry name" value="CHOPT"/>
</dbReference>
<dbReference type="InterPro" id="IPR000462">
    <property type="entry name" value="CDP-OH_P_trans"/>
</dbReference>
<name>C5KU76_PERM5</name>
<dbReference type="PANTHER" id="PTHR10414">
    <property type="entry name" value="ETHANOLAMINEPHOSPHOTRANSFERASE"/>
    <property type="match status" value="1"/>
</dbReference>
<sequence>MRLLQSWFARYLSAEDVHPNVLTVCGLFCNIVSHLTVLWYCPSLTESSPGWVWALTGVMVLAYQLFDNLDGKQARRLGLSSALGLVVDHGCDGINIVMSTFSAAALFQFGAGLRTLTVLFMASTQFFFAAWDEYYRGEFILPYINGPNEGVLILASIYLMSSQLDDHTTFWHVQETLPFIGGRFERRDVALAL</sequence>
<comment type="subcellular location">
    <subcellularLocation>
        <location evidence="1">Membrane</location>
    </subcellularLocation>
</comment>
<dbReference type="GO" id="GO:0008654">
    <property type="term" value="P:phospholipid biosynthetic process"/>
    <property type="evidence" value="ECO:0007669"/>
    <property type="project" value="InterPro"/>
</dbReference>
<evidence type="ECO:0000256" key="2">
    <source>
        <dbReference type="ARBA" id="ARBA00010441"/>
    </source>
</evidence>
<evidence type="ECO:0000313" key="6">
    <source>
        <dbReference type="EMBL" id="EER12118.1"/>
    </source>
</evidence>
<dbReference type="RefSeq" id="XP_002780323.1">
    <property type="nucleotide sequence ID" value="XM_002780277.1"/>
</dbReference>
<keyword evidence="3 5" id="KW-0808">Transferase</keyword>
<dbReference type="InterPro" id="IPR048254">
    <property type="entry name" value="CDP_ALCOHOL_P_TRANSF_CS"/>
</dbReference>
<evidence type="ECO:0000313" key="7">
    <source>
        <dbReference type="Proteomes" id="UP000007800"/>
    </source>
</evidence>
<organism evidence="7">
    <name type="scientific">Perkinsus marinus (strain ATCC 50983 / TXsc)</name>
    <dbReference type="NCBI Taxonomy" id="423536"/>
    <lineage>
        <taxon>Eukaryota</taxon>
        <taxon>Sar</taxon>
        <taxon>Alveolata</taxon>
        <taxon>Perkinsozoa</taxon>
        <taxon>Perkinsea</taxon>
        <taxon>Perkinsida</taxon>
        <taxon>Perkinsidae</taxon>
        <taxon>Perkinsus</taxon>
    </lineage>
</organism>
<dbReference type="InParanoid" id="C5KU76"/>
<protein>
    <submittedName>
        <fullName evidence="6">Phosphatidyltransferase, putative</fullName>
    </submittedName>
</protein>
<dbReference type="EMBL" id="GG676180">
    <property type="protein sequence ID" value="EER12118.1"/>
    <property type="molecule type" value="Genomic_DNA"/>
</dbReference>
<dbReference type="OrthoDB" id="196717at2759"/>
<dbReference type="PANTHER" id="PTHR10414:SF37">
    <property type="entry name" value="BB IN A BOXCAR, ISOFORM C"/>
    <property type="match status" value="1"/>
</dbReference>
<dbReference type="GO" id="GO:0016780">
    <property type="term" value="F:phosphotransferase activity, for other substituted phosphate groups"/>
    <property type="evidence" value="ECO:0007669"/>
    <property type="project" value="InterPro"/>
</dbReference>
<dbReference type="Proteomes" id="UP000007800">
    <property type="component" value="Unassembled WGS sequence"/>
</dbReference>
<dbReference type="InterPro" id="IPR043130">
    <property type="entry name" value="CDP-OH_PTrfase_TM_dom"/>
</dbReference>
<dbReference type="Gene3D" id="1.20.120.1760">
    <property type="match status" value="1"/>
</dbReference>